<dbReference type="Gene3D" id="3.20.20.100">
    <property type="entry name" value="NADP-dependent oxidoreductase domain"/>
    <property type="match status" value="1"/>
</dbReference>
<organism evidence="2 3">
    <name type="scientific">Sphingomonas psychrolutea</name>
    <dbReference type="NCBI Taxonomy" id="1259676"/>
    <lineage>
        <taxon>Bacteria</taxon>
        <taxon>Pseudomonadati</taxon>
        <taxon>Pseudomonadota</taxon>
        <taxon>Alphaproteobacteria</taxon>
        <taxon>Sphingomonadales</taxon>
        <taxon>Sphingomonadaceae</taxon>
        <taxon>Sphingomonas</taxon>
    </lineage>
</organism>
<gene>
    <name evidence="2" type="ORF">GCM10011395_00400</name>
</gene>
<dbReference type="Pfam" id="PF00248">
    <property type="entry name" value="Aldo_ket_red"/>
    <property type="match status" value="1"/>
</dbReference>
<dbReference type="SUPFAM" id="SSF51430">
    <property type="entry name" value="NAD(P)-linked oxidoreductase"/>
    <property type="match status" value="1"/>
</dbReference>
<proteinExistence type="predicted"/>
<evidence type="ECO:0000313" key="3">
    <source>
        <dbReference type="Proteomes" id="UP000618591"/>
    </source>
</evidence>
<name>A0ABQ1FZL3_9SPHN</name>
<dbReference type="EMBL" id="BMDW01000001">
    <property type="protein sequence ID" value="GGA34019.1"/>
    <property type="molecule type" value="Genomic_DNA"/>
</dbReference>
<dbReference type="Proteomes" id="UP000618591">
    <property type="component" value="Unassembled WGS sequence"/>
</dbReference>
<reference evidence="3" key="1">
    <citation type="journal article" date="2019" name="Int. J. Syst. Evol. Microbiol.">
        <title>The Global Catalogue of Microorganisms (GCM) 10K type strain sequencing project: providing services to taxonomists for standard genome sequencing and annotation.</title>
        <authorList>
            <consortium name="The Broad Institute Genomics Platform"/>
            <consortium name="The Broad Institute Genome Sequencing Center for Infectious Disease"/>
            <person name="Wu L."/>
            <person name="Ma J."/>
        </authorList>
    </citation>
    <scope>NUCLEOTIDE SEQUENCE [LARGE SCALE GENOMIC DNA]</scope>
    <source>
        <strain evidence="3">CGMCC 1.10106</strain>
    </source>
</reference>
<keyword evidence="3" id="KW-1185">Reference proteome</keyword>
<evidence type="ECO:0000313" key="2">
    <source>
        <dbReference type="EMBL" id="GGA34019.1"/>
    </source>
</evidence>
<evidence type="ECO:0000259" key="1">
    <source>
        <dbReference type="Pfam" id="PF00248"/>
    </source>
</evidence>
<dbReference type="PANTHER" id="PTHR43312:SF1">
    <property type="entry name" value="NADP-DEPENDENT OXIDOREDUCTASE DOMAIN-CONTAINING PROTEIN"/>
    <property type="match status" value="1"/>
</dbReference>
<accession>A0ABQ1FZL3</accession>
<sequence length="278" mass="30440">MTSVLGFGTASVLGRHGRRDSTRAIQAALDLGIRHFDTARSYGWGEAEALLGQVLRTVPREELVIVSKCGLVPPRQSPLLRLAKAVGRQVVAWVPAARSRVVRLASSRAVQPTDTYDLETLQRSFRDSLAKLDTPYLDVLLLHNFQVGKPGLDDVVAWMRGLKASGEIRDYGFSVEGALLPSLAWLADAGLLEGAVIQTPLVDTLLHLPARFAAVAFIVHSPFRYLERAQETRPALTFADVLDEIADAVRCRAVVTSMFSQHHREENVAAARRALAES</sequence>
<dbReference type="PANTHER" id="PTHR43312">
    <property type="entry name" value="D-THREO-ALDOSE 1-DEHYDROGENASE"/>
    <property type="match status" value="1"/>
</dbReference>
<dbReference type="InterPro" id="IPR023210">
    <property type="entry name" value="NADP_OxRdtase_dom"/>
</dbReference>
<dbReference type="RefSeq" id="WP_188444760.1">
    <property type="nucleotide sequence ID" value="NZ_BMDW01000001.1"/>
</dbReference>
<dbReference type="InterPro" id="IPR036812">
    <property type="entry name" value="NAD(P)_OxRdtase_dom_sf"/>
</dbReference>
<protein>
    <recommendedName>
        <fullName evidence="1">NADP-dependent oxidoreductase domain-containing protein</fullName>
    </recommendedName>
</protein>
<comment type="caution">
    <text evidence="2">The sequence shown here is derived from an EMBL/GenBank/DDBJ whole genome shotgun (WGS) entry which is preliminary data.</text>
</comment>
<dbReference type="InterPro" id="IPR053135">
    <property type="entry name" value="AKR2_Oxidoreductase"/>
</dbReference>
<feature type="domain" description="NADP-dependent oxidoreductase" evidence="1">
    <location>
        <begin position="5"/>
        <end position="174"/>
    </location>
</feature>